<reference evidence="8" key="1">
    <citation type="submission" date="2025-08" db="UniProtKB">
        <authorList>
            <consortium name="RefSeq"/>
        </authorList>
    </citation>
    <scope>IDENTIFICATION</scope>
</reference>
<protein>
    <submittedName>
        <fullName evidence="8">FMRFamide receptor-like</fullName>
    </submittedName>
</protein>
<evidence type="ECO:0000256" key="3">
    <source>
        <dbReference type="ARBA" id="ARBA00022989"/>
    </source>
</evidence>
<dbReference type="InterPro" id="IPR019427">
    <property type="entry name" value="7TM_GPCR_serpentine_rcpt_Srw"/>
</dbReference>
<gene>
    <name evidence="8" type="primary">LOC101864671</name>
</gene>
<feature type="transmembrane region" description="Helical" evidence="5">
    <location>
        <begin position="77"/>
        <end position="101"/>
    </location>
</feature>
<dbReference type="Pfam" id="PF10324">
    <property type="entry name" value="7TM_GPCR_Srw"/>
    <property type="match status" value="1"/>
</dbReference>
<feature type="transmembrane region" description="Helical" evidence="5">
    <location>
        <begin position="121"/>
        <end position="141"/>
    </location>
</feature>
<dbReference type="InterPro" id="IPR017452">
    <property type="entry name" value="GPCR_Rhodpsn_7TM"/>
</dbReference>
<keyword evidence="2 5" id="KW-0812">Transmembrane</keyword>
<feature type="transmembrane region" description="Helical" evidence="5">
    <location>
        <begin position="251"/>
        <end position="277"/>
    </location>
</feature>
<evidence type="ECO:0000256" key="4">
    <source>
        <dbReference type="ARBA" id="ARBA00023136"/>
    </source>
</evidence>
<evidence type="ECO:0000259" key="6">
    <source>
        <dbReference type="PROSITE" id="PS50262"/>
    </source>
</evidence>
<dbReference type="InterPro" id="IPR000276">
    <property type="entry name" value="GPCR_Rhodpsn"/>
</dbReference>
<feature type="transmembrane region" description="Helical" evidence="5">
    <location>
        <begin position="44"/>
        <end position="65"/>
    </location>
</feature>
<feature type="transmembrane region" description="Helical" evidence="5">
    <location>
        <begin position="162"/>
        <end position="182"/>
    </location>
</feature>
<sequence>MSGSAATNIFNSSMSADLAASSDVSSEAEENYPMVDPTVDTTFTILRICLSVFGVLANMVTGVVLTNKRLWSPTSLLLLSLVAYDAIFLLVSIPMSVWGVLVVRDLRTFALVTGIFYPLRYMAQTGSIYTTVTVTVERFLIVLRPLKARVFCTFGNVRKVTLAIFLFSILFNIPRCFFYQLATSIPIMQNNSMMANQSDSTIYHSDPTAMTVSNNTQDMGGVNVTLTLRPLTEEEENRVYYLWLYQKVYELYVTCVFFYLLPYLLIPILNIQLLLAIKRRRDETRRISVKNEHQINSPKPTDLEDGLTLIVVGITVCFFICCLIPAIYNVIQIVENSPANLLSSYLLIANDTMLTASVISVPSDALIQSLHMLLHPSHEHVRQISGTGFNSGE</sequence>
<keyword evidence="4 5" id="KW-0472">Membrane</keyword>
<dbReference type="Pfam" id="PF00001">
    <property type="entry name" value="7tm_1"/>
    <property type="match status" value="1"/>
</dbReference>
<feature type="transmembrane region" description="Helical" evidence="5">
    <location>
        <begin position="307"/>
        <end position="328"/>
    </location>
</feature>
<proteinExistence type="predicted"/>
<keyword evidence="3 5" id="KW-1133">Transmembrane helix</keyword>
<dbReference type="PANTHER" id="PTHR46641:SF2">
    <property type="entry name" value="FMRFAMIDE RECEPTOR"/>
    <property type="match status" value="1"/>
</dbReference>
<organism evidence="7 8">
    <name type="scientific">Aplysia californica</name>
    <name type="common">California sea hare</name>
    <dbReference type="NCBI Taxonomy" id="6500"/>
    <lineage>
        <taxon>Eukaryota</taxon>
        <taxon>Metazoa</taxon>
        <taxon>Spiralia</taxon>
        <taxon>Lophotrochozoa</taxon>
        <taxon>Mollusca</taxon>
        <taxon>Gastropoda</taxon>
        <taxon>Heterobranchia</taxon>
        <taxon>Euthyneura</taxon>
        <taxon>Tectipleura</taxon>
        <taxon>Aplysiida</taxon>
        <taxon>Aplysioidea</taxon>
        <taxon>Aplysiidae</taxon>
        <taxon>Aplysia</taxon>
    </lineage>
</organism>
<dbReference type="RefSeq" id="XP_035829384.1">
    <property type="nucleotide sequence ID" value="XM_035973491.1"/>
</dbReference>
<dbReference type="PANTHER" id="PTHR46641">
    <property type="entry name" value="FMRFAMIDE RECEPTOR-RELATED"/>
    <property type="match status" value="1"/>
</dbReference>
<dbReference type="Gene3D" id="1.20.1070.10">
    <property type="entry name" value="Rhodopsin 7-helix transmembrane proteins"/>
    <property type="match status" value="1"/>
</dbReference>
<feature type="domain" description="G-protein coupled receptors family 1 profile" evidence="6">
    <location>
        <begin position="56"/>
        <end position="368"/>
    </location>
</feature>
<dbReference type="GeneID" id="101864671"/>
<accession>A0ABM1W3Z1</accession>
<dbReference type="InterPro" id="IPR052954">
    <property type="entry name" value="GPCR-Ligand_Int"/>
</dbReference>
<name>A0ABM1W3Z1_APLCA</name>
<dbReference type="Proteomes" id="UP000694888">
    <property type="component" value="Unplaced"/>
</dbReference>
<keyword evidence="7" id="KW-1185">Reference proteome</keyword>
<dbReference type="SUPFAM" id="SSF81321">
    <property type="entry name" value="Family A G protein-coupled receptor-like"/>
    <property type="match status" value="1"/>
</dbReference>
<evidence type="ECO:0000256" key="1">
    <source>
        <dbReference type="ARBA" id="ARBA00004370"/>
    </source>
</evidence>
<evidence type="ECO:0000256" key="2">
    <source>
        <dbReference type="ARBA" id="ARBA00022692"/>
    </source>
</evidence>
<dbReference type="PROSITE" id="PS50262">
    <property type="entry name" value="G_PROTEIN_RECEP_F1_2"/>
    <property type="match status" value="1"/>
</dbReference>
<comment type="subcellular location">
    <subcellularLocation>
        <location evidence="1">Membrane</location>
    </subcellularLocation>
</comment>
<evidence type="ECO:0000313" key="8">
    <source>
        <dbReference type="RefSeq" id="XP_035829384.1"/>
    </source>
</evidence>
<evidence type="ECO:0000256" key="5">
    <source>
        <dbReference type="SAM" id="Phobius"/>
    </source>
</evidence>
<dbReference type="PRINTS" id="PR00237">
    <property type="entry name" value="GPCRRHODOPSN"/>
</dbReference>
<evidence type="ECO:0000313" key="7">
    <source>
        <dbReference type="Proteomes" id="UP000694888"/>
    </source>
</evidence>